<dbReference type="GO" id="GO:0006047">
    <property type="term" value="P:UDP-N-acetylglucosamine metabolic process"/>
    <property type="evidence" value="ECO:0007669"/>
    <property type="project" value="InterPro"/>
</dbReference>
<feature type="domain" description="UDP-N-acetylglucosamine 2-epimerase" evidence="1">
    <location>
        <begin position="32"/>
        <end position="363"/>
    </location>
</feature>
<evidence type="ECO:0000259" key="1">
    <source>
        <dbReference type="Pfam" id="PF02350"/>
    </source>
</evidence>
<protein>
    <submittedName>
        <fullName evidence="2">UDP-N-acetylglucosamine 2-epimerase (Hydrolysing)</fullName>
    </submittedName>
</protein>
<dbReference type="InterPro" id="IPR029767">
    <property type="entry name" value="WecB-like"/>
</dbReference>
<accession>A0A1G7EAX7</accession>
<dbReference type="AlphaFoldDB" id="A0A1G7EAX7"/>
<proteinExistence type="predicted"/>
<dbReference type="RefSeq" id="WP_092737310.1">
    <property type="nucleotide sequence ID" value="NZ_FNAS01000015.1"/>
</dbReference>
<dbReference type="PANTHER" id="PTHR43174">
    <property type="entry name" value="UDP-N-ACETYLGLUCOSAMINE 2-EPIMERASE"/>
    <property type="match status" value="1"/>
</dbReference>
<dbReference type="InterPro" id="IPR003331">
    <property type="entry name" value="UDP_GlcNAc_Epimerase_2_dom"/>
</dbReference>
<keyword evidence="3" id="KW-1185">Reference proteome</keyword>
<dbReference type="Gene3D" id="3.40.50.2000">
    <property type="entry name" value="Glycogen Phosphorylase B"/>
    <property type="match status" value="2"/>
</dbReference>
<sequence length="381" mass="43309">MNKWENKKKIVFLTGTRADFGKIKSLIEVLVESAEFEPYIFVTGMHLQEEYGYTLVEIERCGFPHIDTFDNFTHEKTMDLTLAKTIDGFSRYIKIIKPDLIVVHGDRVEALAGAITGALNNTLVAHIEGGEVSGTIDELIRHSTSKMSHIHFVSNEEAKTRLLKMGELEESIFTIGSPDLDVMFSDLPSLDLVKKYYNIDFDNYGILMFHPVTTDYANIQDHAKVIVDALLESQKKYIVIYPNNDLGSKLILNEYERLKGNANFKIYPSLRFEYFLTLLKNADFIIGNSSAGIREAPCYGVHSINIGDRQMNRSSNEAIHNVPYSKEHIHKALNDIPKKADAAIASNMEFGEGNSKNKFFEILSQTDIWELSCQKQFRDNF</sequence>
<gene>
    <name evidence="2" type="ORF">SAMN05421544_1155</name>
</gene>
<name>A0A1G7EAX7_9FLAO</name>
<dbReference type="PANTHER" id="PTHR43174:SF3">
    <property type="entry name" value="UDP-N-ACETYLGLUCOSAMINE 2-EPIMERASE"/>
    <property type="match status" value="1"/>
</dbReference>
<evidence type="ECO:0000313" key="3">
    <source>
        <dbReference type="Proteomes" id="UP000198517"/>
    </source>
</evidence>
<reference evidence="2 3" key="1">
    <citation type="submission" date="2016-10" db="EMBL/GenBank/DDBJ databases">
        <authorList>
            <person name="de Groot N.N."/>
        </authorList>
    </citation>
    <scope>NUCLEOTIDE SEQUENCE [LARGE SCALE GENOMIC DNA]</scope>
    <source>
        <strain evidence="2 3">DSM 24015</strain>
    </source>
</reference>
<dbReference type="Proteomes" id="UP000198517">
    <property type="component" value="Unassembled WGS sequence"/>
</dbReference>
<dbReference type="InterPro" id="IPR020004">
    <property type="entry name" value="UDP-GlcNAc_Epase"/>
</dbReference>
<dbReference type="SUPFAM" id="SSF53756">
    <property type="entry name" value="UDP-Glycosyltransferase/glycogen phosphorylase"/>
    <property type="match status" value="1"/>
</dbReference>
<dbReference type="OrthoDB" id="9803238at2"/>
<dbReference type="GO" id="GO:0004553">
    <property type="term" value="F:hydrolase activity, hydrolyzing O-glycosyl compounds"/>
    <property type="evidence" value="ECO:0007669"/>
    <property type="project" value="InterPro"/>
</dbReference>
<dbReference type="EMBL" id="FNAS01000015">
    <property type="protein sequence ID" value="SDE60874.1"/>
    <property type="molecule type" value="Genomic_DNA"/>
</dbReference>
<dbReference type="STRING" id="1071918.SAMN05421544_1155"/>
<dbReference type="Pfam" id="PF02350">
    <property type="entry name" value="Epimerase_2"/>
    <property type="match status" value="1"/>
</dbReference>
<organism evidence="2 3">
    <name type="scientific">Riemerella columbipharyngis</name>
    <dbReference type="NCBI Taxonomy" id="1071918"/>
    <lineage>
        <taxon>Bacteria</taxon>
        <taxon>Pseudomonadati</taxon>
        <taxon>Bacteroidota</taxon>
        <taxon>Flavobacteriia</taxon>
        <taxon>Flavobacteriales</taxon>
        <taxon>Weeksellaceae</taxon>
        <taxon>Riemerella</taxon>
    </lineage>
</organism>
<dbReference type="NCBIfam" id="TIGR03568">
    <property type="entry name" value="NeuC_NnaA"/>
    <property type="match status" value="1"/>
</dbReference>
<evidence type="ECO:0000313" key="2">
    <source>
        <dbReference type="EMBL" id="SDE60874.1"/>
    </source>
</evidence>